<reference evidence="1 2" key="1">
    <citation type="submission" date="2019-12" db="EMBL/GenBank/DDBJ databases">
        <title>Genomic-based taxomic classification of the family Erythrobacteraceae.</title>
        <authorList>
            <person name="Xu L."/>
        </authorList>
    </citation>
    <scope>NUCLEOTIDE SEQUENCE [LARGE SCALE GENOMIC DNA]</scope>
    <source>
        <strain evidence="1 2">MCCC 1K02066</strain>
    </source>
</reference>
<dbReference type="AlphaFoldDB" id="A0A6I4UT31"/>
<dbReference type="RefSeq" id="WP_160746785.1">
    <property type="nucleotide sequence ID" value="NZ_WTYK01000005.1"/>
</dbReference>
<proteinExistence type="predicted"/>
<comment type="caution">
    <text evidence="1">The sequence shown here is derived from an EMBL/GenBank/DDBJ whole genome shotgun (WGS) entry which is preliminary data.</text>
</comment>
<keyword evidence="2" id="KW-1185">Reference proteome</keyword>
<evidence type="ECO:0000313" key="1">
    <source>
        <dbReference type="EMBL" id="MXP41921.1"/>
    </source>
</evidence>
<protein>
    <submittedName>
        <fullName evidence="1">Uncharacterized protein</fullName>
    </submittedName>
</protein>
<name>A0A6I4UT31_9SPHN</name>
<dbReference type="EMBL" id="WTYK01000005">
    <property type="protein sequence ID" value="MXP41921.1"/>
    <property type="molecule type" value="Genomic_DNA"/>
</dbReference>
<sequence length="97" mass="10910">MQWPISSISSGESRLDIAVAPDHVIRCGRHLFAAERQLGSGGALRVQSRTMAASEQMFFFGAPLAHVVQYEERLRARRWKRPGRHPAFPLAGVRLRT</sequence>
<evidence type="ECO:0000313" key="2">
    <source>
        <dbReference type="Proteomes" id="UP000469159"/>
    </source>
</evidence>
<dbReference type="Proteomes" id="UP000469159">
    <property type="component" value="Unassembled WGS sequence"/>
</dbReference>
<organism evidence="1 2">
    <name type="scientific">Croceibacterium soli</name>
    <dbReference type="NCBI Taxonomy" id="1739690"/>
    <lineage>
        <taxon>Bacteria</taxon>
        <taxon>Pseudomonadati</taxon>
        <taxon>Pseudomonadota</taxon>
        <taxon>Alphaproteobacteria</taxon>
        <taxon>Sphingomonadales</taxon>
        <taxon>Erythrobacteraceae</taxon>
        <taxon>Croceibacterium</taxon>
    </lineage>
</organism>
<gene>
    <name evidence="1" type="ORF">GRI75_09745</name>
</gene>
<accession>A0A6I4UT31</accession>